<dbReference type="PROSITE" id="PS00061">
    <property type="entry name" value="ADH_SHORT"/>
    <property type="match status" value="1"/>
</dbReference>
<dbReference type="InterPro" id="IPR002347">
    <property type="entry name" value="SDR_fam"/>
</dbReference>
<reference evidence="4" key="2">
    <citation type="submission" date="2023-01" db="EMBL/GenBank/DDBJ databases">
        <authorList>
            <person name="Petersen C."/>
        </authorList>
    </citation>
    <scope>NUCLEOTIDE SEQUENCE</scope>
    <source>
        <strain evidence="4">IBT 17514</strain>
    </source>
</reference>
<reference evidence="4" key="1">
    <citation type="journal article" date="2023" name="IMA Fungus">
        <title>Comparative genomic study of the Penicillium genus elucidates a diverse pangenome and 15 lateral gene transfer events.</title>
        <authorList>
            <person name="Petersen C."/>
            <person name="Sorensen T."/>
            <person name="Nielsen M.R."/>
            <person name="Sondergaard T.E."/>
            <person name="Sorensen J.L."/>
            <person name="Fitzpatrick D.A."/>
            <person name="Frisvad J.C."/>
            <person name="Nielsen K.L."/>
        </authorList>
    </citation>
    <scope>NUCLEOTIDE SEQUENCE</scope>
    <source>
        <strain evidence="4">IBT 17514</strain>
    </source>
</reference>
<dbReference type="Gene3D" id="3.40.50.720">
    <property type="entry name" value="NAD(P)-binding Rossmann-like Domain"/>
    <property type="match status" value="1"/>
</dbReference>
<dbReference type="Pfam" id="PF00106">
    <property type="entry name" value="adh_short"/>
    <property type="match status" value="1"/>
</dbReference>
<evidence type="ECO:0000256" key="2">
    <source>
        <dbReference type="ARBA" id="ARBA00022857"/>
    </source>
</evidence>
<evidence type="ECO:0000313" key="4">
    <source>
        <dbReference type="EMBL" id="KAJ5733714.1"/>
    </source>
</evidence>
<dbReference type="Proteomes" id="UP001215712">
    <property type="component" value="Unassembled WGS sequence"/>
</dbReference>
<dbReference type="SUPFAM" id="SSF51735">
    <property type="entry name" value="NAD(P)-binding Rossmann-fold domains"/>
    <property type="match status" value="1"/>
</dbReference>
<keyword evidence="5" id="KW-1185">Reference proteome</keyword>
<keyword evidence="2" id="KW-0521">NADP</keyword>
<organism evidence="4 5">
    <name type="scientific">Penicillium malachiteum</name>
    <dbReference type="NCBI Taxonomy" id="1324776"/>
    <lineage>
        <taxon>Eukaryota</taxon>
        <taxon>Fungi</taxon>
        <taxon>Dikarya</taxon>
        <taxon>Ascomycota</taxon>
        <taxon>Pezizomycotina</taxon>
        <taxon>Eurotiomycetes</taxon>
        <taxon>Eurotiomycetidae</taxon>
        <taxon>Eurotiales</taxon>
        <taxon>Aspergillaceae</taxon>
        <taxon>Penicillium</taxon>
    </lineage>
</organism>
<dbReference type="InterPro" id="IPR020904">
    <property type="entry name" value="Sc_DH/Rdtase_CS"/>
</dbReference>
<dbReference type="AlphaFoldDB" id="A0AAD6HS07"/>
<accession>A0AAD6HS07</accession>
<dbReference type="InterPro" id="IPR036291">
    <property type="entry name" value="NAD(P)-bd_dom_sf"/>
</dbReference>
<dbReference type="GO" id="GO:0016616">
    <property type="term" value="F:oxidoreductase activity, acting on the CH-OH group of donors, NAD or NADP as acceptor"/>
    <property type="evidence" value="ECO:0007669"/>
    <property type="project" value="TreeGrafter"/>
</dbReference>
<keyword evidence="3" id="KW-0560">Oxidoreductase</keyword>
<evidence type="ECO:0000256" key="3">
    <source>
        <dbReference type="ARBA" id="ARBA00023002"/>
    </source>
</evidence>
<comment type="similarity">
    <text evidence="1">Belongs to the short-chain dehydrogenases/reductases (SDR) family.</text>
</comment>
<dbReference type="GO" id="GO:0005737">
    <property type="term" value="C:cytoplasm"/>
    <property type="evidence" value="ECO:0007669"/>
    <property type="project" value="TreeGrafter"/>
</dbReference>
<comment type="caution">
    <text evidence="4">The sequence shown here is derived from an EMBL/GenBank/DDBJ whole genome shotgun (WGS) entry which is preliminary data.</text>
</comment>
<proteinExistence type="inferred from homology"/>
<evidence type="ECO:0000313" key="5">
    <source>
        <dbReference type="Proteomes" id="UP001215712"/>
    </source>
</evidence>
<gene>
    <name evidence="4" type="ORF">N7493_002500</name>
</gene>
<dbReference type="EMBL" id="JAQJAN010000003">
    <property type="protein sequence ID" value="KAJ5733714.1"/>
    <property type="molecule type" value="Genomic_DNA"/>
</dbReference>
<dbReference type="PANTHER" id="PTHR44229:SF4">
    <property type="entry name" value="15-HYDROXYPROSTAGLANDIN DEHYDROGENASE [NAD(+)]"/>
    <property type="match status" value="1"/>
</dbReference>
<dbReference type="PANTHER" id="PTHR44229">
    <property type="entry name" value="15-HYDROXYPROSTAGLANDIN DEHYDROGENASE [NAD(+)]"/>
    <property type="match status" value="1"/>
</dbReference>
<evidence type="ECO:0000256" key="1">
    <source>
        <dbReference type="ARBA" id="ARBA00006484"/>
    </source>
</evidence>
<protein>
    <submittedName>
        <fullName evidence="4">Uncharacterized protein</fullName>
    </submittedName>
</protein>
<sequence length="165" mass="18002">MARLAITRWLDDKKRNGASNGICGTVFHVSSISGQLPNLTTPLYVASKHGINGFVHSLGPLQKACGIRVVGVAPGLDPRKETILPPEELARAMMALVVESEKYKAGTILEVCDTEGRWREVSAFNDPGPQGPARPFSLCFDSAIDYLHTITTALYEFMKQENGKE</sequence>
<name>A0AAD6HS07_9EURO</name>